<evidence type="ECO:0008006" key="3">
    <source>
        <dbReference type="Google" id="ProtNLM"/>
    </source>
</evidence>
<accession>A0A2N0ZH49</accession>
<dbReference type="AlphaFoldDB" id="A0A2N0ZH49"/>
<reference evidence="1 2" key="1">
    <citation type="journal article" date="2010" name="Int. J. Syst. Evol. Microbiol.">
        <title>Bacillus horneckiae sp. nov., isolated from a spacecraft-assembly clean room.</title>
        <authorList>
            <person name="Vaishampayan P."/>
            <person name="Probst A."/>
            <person name="Krishnamurthi S."/>
            <person name="Ghosh S."/>
            <person name="Osman S."/>
            <person name="McDowall A."/>
            <person name="Ruckmani A."/>
            <person name="Mayilraj S."/>
            <person name="Venkateswaran K."/>
        </authorList>
    </citation>
    <scope>NUCLEOTIDE SEQUENCE [LARGE SCALE GENOMIC DNA]</scope>
    <source>
        <strain evidence="2">1PO1SC</strain>
    </source>
</reference>
<protein>
    <recommendedName>
        <fullName evidence="3">FAD/NAD(P)-binding domain-containing protein</fullName>
    </recommendedName>
</protein>
<dbReference type="RefSeq" id="WP_066193201.1">
    <property type="nucleotide sequence ID" value="NZ_JARMMB010000028.1"/>
</dbReference>
<comment type="caution">
    <text evidence="1">The sequence shown here is derived from an EMBL/GenBank/DDBJ whole genome shotgun (WGS) entry which is preliminary data.</text>
</comment>
<sequence length="93" mass="10907">MKILPLRIMGKSLFFWLDVFKLLYVGSDTKRGKWFQKQNDPIFGKEIRLHISNRTIIKKNRVTQENGNGVMFEDKSIENVNNIIWATGFTPSF</sequence>
<dbReference type="InterPro" id="IPR036188">
    <property type="entry name" value="FAD/NAD-bd_sf"/>
</dbReference>
<evidence type="ECO:0000313" key="2">
    <source>
        <dbReference type="Proteomes" id="UP000233343"/>
    </source>
</evidence>
<organism evidence="1 2">
    <name type="scientific">Cytobacillus horneckiae</name>
    <dbReference type="NCBI Taxonomy" id="549687"/>
    <lineage>
        <taxon>Bacteria</taxon>
        <taxon>Bacillati</taxon>
        <taxon>Bacillota</taxon>
        <taxon>Bacilli</taxon>
        <taxon>Bacillales</taxon>
        <taxon>Bacillaceae</taxon>
        <taxon>Cytobacillus</taxon>
    </lineage>
</organism>
<dbReference type="EMBL" id="PISD01000023">
    <property type="protein sequence ID" value="PKG28830.1"/>
    <property type="molecule type" value="Genomic_DNA"/>
</dbReference>
<dbReference type="Gene3D" id="3.50.50.60">
    <property type="entry name" value="FAD/NAD(P)-binding domain"/>
    <property type="match status" value="1"/>
</dbReference>
<gene>
    <name evidence="1" type="ORF">CWS20_11720</name>
</gene>
<keyword evidence="2" id="KW-1185">Reference proteome</keyword>
<evidence type="ECO:0000313" key="1">
    <source>
        <dbReference type="EMBL" id="PKG28830.1"/>
    </source>
</evidence>
<name>A0A2N0ZH49_9BACI</name>
<proteinExistence type="predicted"/>
<dbReference type="Proteomes" id="UP000233343">
    <property type="component" value="Unassembled WGS sequence"/>
</dbReference>